<dbReference type="EC" id="6.3.5.5" evidence="8"/>
<dbReference type="InterPro" id="IPR029062">
    <property type="entry name" value="Class_I_gatase-like"/>
</dbReference>
<keyword evidence="6 8" id="KW-0315">Glutamine amidotransferase</keyword>
<feature type="binding site" evidence="8">
    <location>
        <position position="262"/>
    </location>
    <ligand>
        <name>L-glutamine</name>
        <dbReference type="ChEBI" id="CHEBI:58359"/>
    </ligand>
</feature>
<dbReference type="PANTHER" id="PTHR43418">
    <property type="entry name" value="MULTIFUNCTIONAL TRYPTOPHAN BIOSYNTHESIS PROTEIN-RELATED"/>
    <property type="match status" value="1"/>
</dbReference>
<dbReference type="SMART" id="SM01097">
    <property type="entry name" value="CPSase_sm_chain"/>
    <property type="match status" value="1"/>
</dbReference>
<feature type="active site" evidence="8">
    <location>
        <position position="357"/>
    </location>
</feature>
<evidence type="ECO:0000313" key="10">
    <source>
        <dbReference type="EMBL" id="GAA4285420.1"/>
    </source>
</evidence>
<evidence type="ECO:0000256" key="1">
    <source>
        <dbReference type="ARBA" id="ARBA00005077"/>
    </source>
</evidence>
<keyword evidence="11" id="KW-1185">Reference proteome</keyword>
<comment type="pathway">
    <text evidence="8">Pyrimidine metabolism; UMP biosynthesis via de novo pathway; (S)-dihydroorotate from bicarbonate: step 1/3.</text>
</comment>
<protein>
    <recommendedName>
        <fullName evidence="8">Carbamoyl phosphate synthase small chain</fullName>
        <ecNumber evidence="8">6.3.5.5</ecNumber>
    </recommendedName>
    <alternativeName>
        <fullName evidence="8">Carbamoyl phosphate synthetase glutamine chain</fullName>
    </alternativeName>
</protein>
<comment type="catalytic activity">
    <reaction evidence="8">
        <text>L-glutamine + H2O = L-glutamate + NH4(+)</text>
        <dbReference type="Rhea" id="RHEA:15889"/>
        <dbReference type="ChEBI" id="CHEBI:15377"/>
        <dbReference type="ChEBI" id="CHEBI:28938"/>
        <dbReference type="ChEBI" id="CHEBI:29985"/>
        <dbReference type="ChEBI" id="CHEBI:58359"/>
    </reaction>
</comment>
<feature type="binding site" evidence="8">
    <location>
        <position position="51"/>
    </location>
    <ligand>
        <name>L-glutamine</name>
        <dbReference type="ChEBI" id="CHEBI:58359"/>
    </ligand>
</feature>
<dbReference type="NCBIfam" id="TIGR01368">
    <property type="entry name" value="CPSaseIIsmall"/>
    <property type="match status" value="1"/>
</dbReference>
<dbReference type="InterPro" id="IPR050472">
    <property type="entry name" value="Anth_synth/Amidotransfase"/>
</dbReference>
<evidence type="ECO:0000313" key="11">
    <source>
        <dbReference type="Proteomes" id="UP001501586"/>
    </source>
</evidence>
<evidence type="ECO:0000256" key="8">
    <source>
        <dbReference type="HAMAP-Rule" id="MF_01209"/>
    </source>
</evidence>
<evidence type="ECO:0000256" key="6">
    <source>
        <dbReference type="ARBA" id="ARBA00022962"/>
    </source>
</evidence>
<name>A0ABP8ENC1_9MICO</name>
<feature type="active site" description="Nucleophile" evidence="8">
    <location>
        <position position="261"/>
    </location>
</feature>
<dbReference type="Proteomes" id="UP001501586">
    <property type="component" value="Unassembled WGS sequence"/>
</dbReference>
<comment type="similarity">
    <text evidence="2 8">Belongs to the CarA family.</text>
</comment>
<dbReference type="RefSeq" id="WP_236863259.1">
    <property type="nucleotide sequence ID" value="NZ_BAABAZ010000012.1"/>
</dbReference>
<dbReference type="PRINTS" id="PR00099">
    <property type="entry name" value="CPSGATASE"/>
</dbReference>
<keyword evidence="4 8" id="KW-0547">Nucleotide-binding</keyword>
<keyword evidence="3 8" id="KW-0436">Ligase</keyword>
<dbReference type="Pfam" id="PF00988">
    <property type="entry name" value="CPSase_sm_chain"/>
    <property type="match status" value="1"/>
</dbReference>
<comment type="function">
    <text evidence="8">Small subunit of the glutamine-dependent carbamoyl phosphate synthetase (CPSase). CPSase catalyzes the formation of carbamoyl phosphate from the ammonia moiety of glutamine, carbonate, and phosphate donated by ATP, constituting the first step of 2 biosynthetic pathways, one leading to arginine and/or urea and the other to pyrimidine nucleotides. The small subunit (glutamine amidotransferase) binds and cleaves glutamine to supply the large subunit with the substrate ammonia.</text>
</comment>
<feature type="binding site" evidence="8">
    <location>
        <position position="305"/>
    </location>
    <ligand>
        <name>L-glutamine</name>
        <dbReference type="ChEBI" id="CHEBI:58359"/>
    </ligand>
</feature>
<organism evidence="10 11">
    <name type="scientific">Brevibacterium daeguense</name>
    <dbReference type="NCBI Taxonomy" id="909936"/>
    <lineage>
        <taxon>Bacteria</taxon>
        <taxon>Bacillati</taxon>
        <taxon>Actinomycetota</taxon>
        <taxon>Actinomycetes</taxon>
        <taxon>Micrococcales</taxon>
        <taxon>Brevibacteriaceae</taxon>
        <taxon>Brevibacterium</taxon>
    </lineage>
</organism>
<evidence type="ECO:0000259" key="9">
    <source>
        <dbReference type="SMART" id="SM01097"/>
    </source>
</evidence>
<accession>A0ABP8ENC1</accession>
<dbReference type="InterPro" id="IPR017926">
    <property type="entry name" value="GATASE"/>
</dbReference>
<evidence type="ECO:0000256" key="7">
    <source>
        <dbReference type="ARBA" id="ARBA00048816"/>
    </source>
</evidence>
<feature type="region of interest" description="CPSase" evidence="8">
    <location>
        <begin position="1"/>
        <end position="184"/>
    </location>
</feature>
<keyword evidence="8" id="KW-0665">Pyrimidine biosynthesis</keyword>
<feature type="domain" description="Carbamoyl-phosphate synthase small subunit N-terminal" evidence="9">
    <location>
        <begin position="7"/>
        <end position="137"/>
    </location>
</feature>
<dbReference type="Gene3D" id="3.50.30.20">
    <property type="entry name" value="Carbamoyl-phosphate synthase small subunit, N-terminal domain"/>
    <property type="match status" value="1"/>
</dbReference>
<dbReference type="Pfam" id="PF00117">
    <property type="entry name" value="GATase"/>
    <property type="match status" value="1"/>
</dbReference>
<dbReference type="InterPro" id="IPR002474">
    <property type="entry name" value="CarbamoylP_synth_ssu_N"/>
</dbReference>
<feature type="binding site" evidence="8">
    <location>
        <position position="265"/>
    </location>
    <ligand>
        <name>L-glutamine</name>
        <dbReference type="ChEBI" id="CHEBI:58359"/>
    </ligand>
</feature>
<comment type="subunit">
    <text evidence="8">Composed of two chains; the small (or glutamine) chain promotes the hydrolysis of glutamine to ammonia, which is used by the large (or ammonia) chain to synthesize carbamoyl phosphate. Tetramer of heterodimers (alpha,beta)4.</text>
</comment>
<comment type="catalytic activity">
    <reaction evidence="7 8">
        <text>hydrogencarbonate + L-glutamine + 2 ATP + H2O = carbamoyl phosphate + L-glutamate + 2 ADP + phosphate + 2 H(+)</text>
        <dbReference type="Rhea" id="RHEA:18633"/>
        <dbReference type="ChEBI" id="CHEBI:15377"/>
        <dbReference type="ChEBI" id="CHEBI:15378"/>
        <dbReference type="ChEBI" id="CHEBI:17544"/>
        <dbReference type="ChEBI" id="CHEBI:29985"/>
        <dbReference type="ChEBI" id="CHEBI:30616"/>
        <dbReference type="ChEBI" id="CHEBI:43474"/>
        <dbReference type="ChEBI" id="CHEBI:58228"/>
        <dbReference type="ChEBI" id="CHEBI:58359"/>
        <dbReference type="ChEBI" id="CHEBI:456216"/>
        <dbReference type="EC" id="6.3.5.5"/>
    </reaction>
</comment>
<proteinExistence type="inferred from homology"/>
<comment type="caution">
    <text evidence="10">The sequence shown here is derived from an EMBL/GenBank/DDBJ whole genome shotgun (WGS) entry which is preliminary data.</text>
</comment>
<feature type="binding site" evidence="8">
    <location>
        <position position="306"/>
    </location>
    <ligand>
        <name>L-glutamine</name>
        <dbReference type="ChEBI" id="CHEBI:58359"/>
    </ligand>
</feature>
<evidence type="ECO:0000256" key="5">
    <source>
        <dbReference type="ARBA" id="ARBA00022840"/>
    </source>
</evidence>
<reference evidence="11" key="1">
    <citation type="journal article" date="2019" name="Int. J. Syst. Evol. Microbiol.">
        <title>The Global Catalogue of Microorganisms (GCM) 10K type strain sequencing project: providing services to taxonomists for standard genome sequencing and annotation.</title>
        <authorList>
            <consortium name="The Broad Institute Genomics Platform"/>
            <consortium name="The Broad Institute Genome Sequencing Center for Infectious Disease"/>
            <person name="Wu L."/>
            <person name="Ma J."/>
        </authorList>
    </citation>
    <scope>NUCLEOTIDE SEQUENCE [LARGE SCALE GENOMIC DNA]</scope>
    <source>
        <strain evidence="11">JCM 17458</strain>
    </source>
</reference>
<dbReference type="CDD" id="cd01744">
    <property type="entry name" value="GATase1_CPSase"/>
    <property type="match status" value="1"/>
</dbReference>
<dbReference type="InterPro" id="IPR035686">
    <property type="entry name" value="CPSase_GATase1"/>
</dbReference>
<gene>
    <name evidence="8 10" type="primary">carA</name>
    <name evidence="10" type="ORF">GCM10022261_29510</name>
</gene>
<dbReference type="PRINTS" id="PR00096">
    <property type="entry name" value="GATASE"/>
</dbReference>
<dbReference type="PANTHER" id="PTHR43418:SF7">
    <property type="entry name" value="CARBAMOYL-PHOSPHATE SYNTHASE SMALL CHAIN"/>
    <property type="match status" value="1"/>
</dbReference>
<dbReference type="PRINTS" id="PR00097">
    <property type="entry name" value="ANTSNTHASEII"/>
</dbReference>
<evidence type="ECO:0000256" key="4">
    <source>
        <dbReference type="ARBA" id="ARBA00022741"/>
    </source>
</evidence>
<keyword evidence="8" id="KW-0028">Amino-acid biosynthesis</keyword>
<evidence type="ECO:0000256" key="2">
    <source>
        <dbReference type="ARBA" id="ARBA00007800"/>
    </source>
</evidence>
<feature type="binding site" evidence="8">
    <location>
        <position position="303"/>
    </location>
    <ligand>
        <name>L-glutamine</name>
        <dbReference type="ChEBI" id="CHEBI:58359"/>
    </ligand>
</feature>
<keyword evidence="8" id="KW-0055">Arginine biosynthesis</keyword>
<dbReference type="EMBL" id="BAABAZ010000012">
    <property type="protein sequence ID" value="GAA4285420.1"/>
    <property type="molecule type" value="Genomic_DNA"/>
</dbReference>
<dbReference type="PROSITE" id="PS51273">
    <property type="entry name" value="GATASE_TYPE_1"/>
    <property type="match status" value="1"/>
</dbReference>
<dbReference type="InterPro" id="IPR006274">
    <property type="entry name" value="CarbamoylP_synth_ssu"/>
</dbReference>
<feature type="active site" evidence="8">
    <location>
        <position position="355"/>
    </location>
</feature>
<evidence type="ECO:0000256" key="3">
    <source>
        <dbReference type="ARBA" id="ARBA00022598"/>
    </source>
</evidence>
<dbReference type="InterPro" id="IPR036480">
    <property type="entry name" value="CarbP_synth_ssu_N_sf"/>
</dbReference>
<sequence length="384" mass="41503">MNLLNQTPAVLVLEDGRTLRGNAYAATGQTVGEAVFVTAMTGYQETLTDPSYHRQIVVQTAPHIGNTGVNDTDDESLKYWIAGYVVRDASRVSSNWRATEDLEDRLSRLGVVGIKDVDTRALTRHLRDRGAMRMGIFSGDAADRPESELVAEVNAAPEMTGLQLADEVTTEKAYVVPAQGEKKFTVAAYDLGIKSMTPEQLAARGIEVHVVPASTTFDEVRELGVDGVFYSNGPGDPAAADHQVDVLRQVLAARIPFFGICFGNQLLGRALGFGTYKLKFGHRGMNQPVLDKSTGRVEITSQNHGFAVDAPLEGVVTAPADASFGRVEVSHIGLNDQVVEGIRCLDIPAYSVQFHPESAAGPHDSRGLFDRFAELMTANRSAEN</sequence>
<feature type="binding site" evidence="8">
    <location>
        <position position="233"/>
    </location>
    <ligand>
        <name>L-glutamine</name>
        <dbReference type="ChEBI" id="CHEBI:58359"/>
    </ligand>
</feature>
<dbReference type="Gene3D" id="3.40.50.880">
    <property type="match status" value="1"/>
</dbReference>
<feature type="binding site" evidence="8">
    <location>
        <position position="235"/>
    </location>
    <ligand>
        <name>L-glutamine</name>
        <dbReference type="ChEBI" id="CHEBI:58359"/>
    </ligand>
</feature>
<keyword evidence="5 8" id="KW-0067">ATP-binding</keyword>
<dbReference type="NCBIfam" id="NF009475">
    <property type="entry name" value="PRK12838.1"/>
    <property type="match status" value="1"/>
</dbReference>
<dbReference type="SUPFAM" id="SSF52021">
    <property type="entry name" value="Carbamoyl phosphate synthetase, small subunit N-terminal domain"/>
    <property type="match status" value="1"/>
</dbReference>
<dbReference type="SUPFAM" id="SSF52317">
    <property type="entry name" value="Class I glutamine amidotransferase-like"/>
    <property type="match status" value="1"/>
</dbReference>
<dbReference type="HAMAP" id="MF_01209">
    <property type="entry name" value="CPSase_S_chain"/>
    <property type="match status" value="1"/>
</dbReference>
<comment type="pathway">
    <text evidence="1 8">Amino-acid biosynthesis; L-arginine biosynthesis; carbamoyl phosphate from bicarbonate: step 1/1.</text>
</comment>